<gene>
    <name evidence="2" type="ORF">B4U79_11576</name>
</gene>
<accession>A0A3S3NNF1</accession>
<dbReference type="AlphaFoldDB" id="A0A3S3NNF1"/>
<dbReference type="Proteomes" id="UP000285301">
    <property type="component" value="Unassembled WGS sequence"/>
</dbReference>
<keyword evidence="3" id="KW-1185">Reference proteome</keyword>
<dbReference type="Gene3D" id="1.10.530.10">
    <property type="match status" value="1"/>
</dbReference>
<feature type="non-terminal residue" evidence="2">
    <location>
        <position position="111"/>
    </location>
</feature>
<dbReference type="EMBL" id="NCKU01020466">
    <property type="protein sequence ID" value="RWR98601.1"/>
    <property type="molecule type" value="Genomic_DNA"/>
</dbReference>
<evidence type="ECO:0000313" key="3">
    <source>
        <dbReference type="Proteomes" id="UP000285301"/>
    </source>
</evidence>
<name>A0A3S3NNF1_9ACAR</name>
<organism evidence="2 3">
    <name type="scientific">Dinothrombium tinctorium</name>
    <dbReference type="NCBI Taxonomy" id="1965070"/>
    <lineage>
        <taxon>Eukaryota</taxon>
        <taxon>Metazoa</taxon>
        <taxon>Ecdysozoa</taxon>
        <taxon>Arthropoda</taxon>
        <taxon>Chelicerata</taxon>
        <taxon>Arachnida</taxon>
        <taxon>Acari</taxon>
        <taxon>Acariformes</taxon>
        <taxon>Trombidiformes</taxon>
        <taxon>Prostigmata</taxon>
        <taxon>Anystina</taxon>
        <taxon>Parasitengona</taxon>
        <taxon>Trombidioidea</taxon>
        <taxon>Trombidiidae</taxon>
        <taxon>Dinothrombium</taxon>
    </lineage>
</organism>
<feature type="non-terminal residue" evidence="2">
    <location>
        <position position="1"/>
    </location>
</feature>
<keyword evidence="1" id="KW-1015">Disulfide bond</keyword>
<evidence type="ECO:0000313" key="2">
    <source>
        <dbReference type="EMBL" id="RWR98601.1"/>
    </source>
</evidence>
<sequence>CPGVYDSSVGVAGKNYYGRDYIQLTHSYNYQLVADDERVAWATAFWYCRTRVRNQPNVLRFWFGATTNAISGGLECRGPNQHIARKRFEVYKRVLRACNIHATPIERGCYN</sequence>
<proteinExistence type="predicted"/>
<reference evidence="2 3" key="1">
    <citation type="journal article" date="2018" name="Gigascience">
        <title>Genomes of trombidid mites reveal novel predicted allergens and laterally-transferred genes associated with secondary metabolism.</title>
        <authorList>
            <person name="Dong X."/>
            <person name="Chaisiri K."/>
            <person name="Xia D."/>
            <person name="Armstrong S.D."/>
            <person name="Fang Y."/>
            <person name="Donnelly M.J."/>
            <person name="Kadowaki T."/>
            <person name="McGarry J.W."/>
            <person name="Darby A.C."/>
            <person name="Makepeace B.L."/>
        </authorList>
    </citation>
    <scope>NUCLEOTIDE SEQUENCE [LARGE SCALE GENOMIC DNA]</scope>
    <source>
        <strain evidence="2">UoL-WK</strain>
    </source>
</reference>
<dbReference type="OrthoDB" id="5985073at2759"/>
<dbReference type="PANTHER" id="PTHR22595:SF79">
    <property type="entry name" value="CHITINASE 12"/>
    <property type="match status" value="1"/>
</dbReference>
<comment type="caution">
    <text evidence="2">The sequence shown here is derived from an EMBL/GenBank/DDBJ whole genome shotgun (WGS) entry which is preliminary data.</text>
</comment>
<protein>
    <submittedName>
        <fullName evidence="2">Uncharacterized protein</fullName>
    </submittedName>
</protein>
<dbReference type="PANTHER" id="PTHR22595">
    <property type="entry name" value="CHITINASE-RELATED"/>
    <property type="match status" value="1"/>
</dbReference>
<dbReference type="InterPro" id="IPR023346">
    <property type="entry name" value="Lysozyme-like_dom_sf"/>
</dbReference>
<dbReference type="STRING" id="1965070.A0A3S3NNF1"/>
<dbReference type="SUPFAM" id="SSF53955">
    <property type="entry name" value="Lysozyme-like"/>
    <property type="match status" value="1"/>
</dbReference>
<evidence type="ECO:0000256" key="1">
    <source>
        <dbReference type="ARBA" id="ARBA00023157"/>
    </source>
</evidence>